<dbReference type="GO" id="GO:0055085">
    <property type="term" value="P:transmembrane transport"/>
    <property type="evidence" value="ECO:0007669"/>
    <property type="project" value="InterPro"/>
</dbReference>
<dbReference type="PROSITE" id="PS52015">
    <property type="entry name" value="TONB_CTD"/>
    <property type="match status" value="1"/>
</dbReference>
<evidence type="ECO:0000256" key="1">
    <source>
        <dbReference type="SAM" id="SignalP"/>
    </source>
</evidence>
<evidence type="ECO:0000313" key="3">
    <source>
        <dbReference type="EMBL" id="KDA53032.1"/>
    </source>
</evidence>
<dbReference type="AlphaFoldDB" id="A0A062XKG8"/>
<proteinExistence type="predicted"/>
<dbReference type="Proteomes" id="UP000027284">
    <property type="component" value="Unassembled WGS sequence"/>
</dbReference>
<comment type="caution">
    <text evidence="3">The sequence shown here is derived from an EMBL/GenBank/DDBJ whole genome shotgun (WGS) entry which is preliminary data.</text>
</comment>
<keyword evidence="4" id="KW-1185">Reference proteome</keyword>
<gene>
    <name evidence="3" type="ORF">EG19_07925</name>
</gene>
<feature type="chain" id="PRO_5001620644" description="TonB C-terminal domain-containing protein" evidence="1">
    <location>
        <begin position="25"/>
        <end position="255"/>
    </location>
</feature>
<dbReference type="Gene3D" id="3.30.1150.10">
    <property type="match status" value="1"/>
</dbReference>
<dbReference type="SUPFAM" id="SSF74653">
    <property type="entry name" value="TolA/TonB C-terminal domain"/>
    <property type="match status" value="1"/>
</dbReference>
<name>A0A062XKG8_9BACT</name>
<sequence length="255" mass="28210">MARFLSAFLAILVFILWSQGPASAEDPNAWFSRYRNELEELAALSREPGKAEDGLSRAQSFIRRLMAQEAGQGPQCLVYARVLLLKAIFEGELDRWDEAVWDYQVAVNLDPAVADFQFTDYPNLASRFFQARDEQAKIRNAVSSGSELVVLRPEGVSSVPALTFRKAKHVDPEYPVAFRKANLGASVEIHIVIDENGAPGTPVFSGDCAVAPFYVAAAEALRQWRYHPITIEGQKAAVLTKTRTEFSLHPGGDLP</sequence>
<dbReference type="Pfam" id="PF03544">
    <property type="entry name" value="TonB_C"/>
    <property type="match status" value="1"/>
</dbReference>
<dbReference type="RefSeq" id="WP_038050283.1">
    <property type="nucleotide sequence ID" value="NZ_JMFG01000035.1"/>
</dbReference>
<evidence type="ECO:0000259" key="2">
    <source>
        <dbReference type="PROSITE" id="PS52015"/>
    </source>
</evidence>
<reference evidence="3 4" key="1">
    <citation type="submission" date="2014-04" db="EMBL/GenBank/DDBJ databases">
        <title>The Genome Sequence of Thermoanaerobaculum aquaticum MP-01, The First Cultivated Group 23 Acidobacterium.</title>
        <authorList>
            <person name="Stamps B.W."/>
            <person name="Losey N.A."/>
            <person name="Lawson P.A."/>
            <person name="Stevenson B.S."/>
        </authorList>
    </citation>
    <scope>NUCLEOTIDE SEQUENCE [LARGE SCALE GENOMIC DNA]</scope>
    <source>
        <strain evidence="3 4">MP-01</strain>
    </source>
</reference>
<feature type="signal peptide" evidence="1">
    <location>
        <begin position="1"/>
        <end position="24"/>
    </location>
</feature>
<accession>A0A062XKG8</accession>
<dbReference type="InterPro" id="IPR037682">
    <property type="entry name" value="TonB_C"/>
</dbReference>
<dbReference type="EMBL" id="JMFG01000035">
    <property type="protein sequence ID" value="KDA53032.1"/>
    <property type="molecule type" value="Genomic_DNA"/>
</dbReference>
<keyword evidence="1" id="KW-0732">Signal</keyword>
<protein>
    <recommendedName>
        <fullName evidence="2">TonB C-terminal domain-containing protein</fullName>
    </recommendedName>
</protein>
<organism evidence="3 4">
    <name type="scientific">Thermoanaerobaculum aquaticum</name>
    <dbReference type="NCBI Taxonomy" id="1312852"/>
    <lineage>
        <taxon>Bacteria</taxon>
        <taxon>Pseudomonadati</taxon>
        <taxon>Acidobacteriota</taxon>
        <taxon>Thermoanaerobaculia</taxon>
        <taxon>Thermoanaerobaculales</taxon>
        <taxon>Thermoanaerobaculaceae</taxon>
        <taxon>Thermoanaerobaculum</taxon>
    </lineage>
</organism>
<evidence type="ECO:0000313" key="4">
    <source>
        <dbReference type="Proteomes" id="UP000027284"/>
    </source>
</evidence>
<feature type="domain" description="TonB C-terminal" evidence="2">
    <location>
        <begin position="159"/>
        <end position="255"/>
    </location>
</feature>